<dbReference type="PANTHER" id="PTHR10954">
    <property type="entry name" value="RIBONUCLEASE H2 SUBUNIT A"/>
    <property type="match status" value="1"/>
</dbReference>
<accession>A0A369BLJ1</accession>
<dbReference type="Pfam" id="PF01351">
    <property type="entry name" value="RNase_HII"/>
    <property type="match status" value="1"/>
</dbReference>
<keyword evidence="19" id="KW-1185">Reference proteome</keyword>
<dbReference type="GO" id="GO:0032299">
    <property type="term" value="C:ribonuclease H2 complex"/>
    <property type="evidence" value="ECO:0007669"/>
    <property type="project" value="TreeGrafter"/>
</dbReference>
<dbReference type="InterPro" id="IPR012337">
    <property type="entry name" value="RNaseH-like_sf"/>
</dbReference>
<dbReference type="GO" id="GO:0003723">
    <property type="term" value="F:RNA binding"/>
    <property type="evidence" value="ECO:0007669"/>
    <property type="project" value="UniProtKB-UniRule"/>
</dbReference>
<proteinExistence type="inferred from homology"/>
<evidence type="ECO:0000256" key="14">
    <source>
        <dbReference type="HAMAP-Rule" id="MF_00052"/>
    </source>
</evidence>
<dbReference type="RefSeq" id="WP_114495899.1">
    <property type="nucleotide sequence ID" value="NZ_QPJW01000002.1"/>
</dbReference>
<dbReference type="Gene3D" id="3.30.420.10">
    <property type="entry name" value="Ribonuclease H-like superfamily/Ribonuclease H"/>
    <property type="match status" value="1"/>
</dbReference>
<dbReference type="NCBIfam" id="NF000595">
    <property type="entry name" value="PRK00015.1-3"/>
    <property type="match status" value="1"/>
</dbReference>
<dbReference type="PANTHER" id="PTHR10954:SF18">
    <property type="entry name" value="RIBONUCLEASE HII"/>
    <property type="match status" value="1"/>
</dbReference>
<evidence type="ECO:0000256" key="16">
    <source>
        <dbReference type="RuleBase" id="RU003515"/>
    </source>
</evidence>
<keyword evidence="10 14" id="KW-0479">Metal-binding</keyword>
<comment type="similarity">
    <text evidence="5 14 16">Belongs to the RNase HII family.</text>
</comment>
<keyword evidence="12 14" id="KW-0378">Hydrolase</keyword>
<dbReference type="SUPFAM" id="SSF53098">
    <property type="entry name" value="Ribonuclease H-like"/>
    <property type="match status" value="1"/>
</dbReference>
<feature type="domain" description="RNase H type-2" evidence="17">
    <location>
        <begin position="16"/>
        <end position="205"/>
    </location>
</feature>
<evidence type="ECO:0000256" key="9">
    <source>
        <dbReference type="ARBA" id="ARBA00022722"/>
    </source>
</evidence>
<evidence type="ECO:0000256" key="8">
    <source>
        <dbReference type="ARBA" id="ARBA00022490"/>
    </source>
</evidence>
<evidence type="ECO:0000256" key="7">
    <source>
        <dbReference type="ARBA" id="ARBA00019179"/>
    </source>
</evidence>
<evidence type="ECO:0000313" key="18">
    <source>
        <dbReference type="EMBL" id="RCX21327.1"/>
    </source>
</evidence>
<dbReference type="NCBIfam" id="NF000594">
    <property type="entry name" value="PRK00015.1-1"/>
    <property type="match status" value="1"/>
</dbReference>
<comment type="subcellular location">
    <subcellularLocation>
        <location evidence="4 14">Cytoplasm</location>
    </subcellularLocation>
</comment>
<gene>
    <name evidence="14" type="primary">rnhB</name>
    <name evidence="18" type="ORF">DFP94_10273</name>
</gene>
<comment type="caution">
    <text evidence="18">The sequence shown here is derived from an EMBL/GenBank/DDBJ whole genome shotgun (WGS) entry which is preliminary data.</text>
</comment>
<name>A0A369BLJ1_9BACL</name>
<comment type="cofactor">
    <cofactor evidence="2">
        <name>Mg(2+)</name>
        <dbReference type="ChEBI" id="CHEBI:18420"/>
    </cofactor>
</comment>
<protein>
    <recommendedName>
        <fullName evidence="7 14">Ribonuclease HII</fullName>
        <shortName evidence="14">RNase HII</shortName>
        <ecNumber evidence="6 14">3.1.26.4</ecNumber>
    </recommendedName>
</protein>
<dbReference type="EC" id="3.1.26.4" evidence="6 14"/>
<dbReference type="GO" id="GO:0043137">
    <property type="term" value="P:DNA replication, removal of RNA primer"/>
    <property type="evidence" value="ECO:0007669"/>
    <property type="project" value="TreeGrafter"/>
</dbReference>
<dbReference type="InterPro" id="IPR036397">
    <property type="entry name" value="RNaseH_sf"/>
</dbReference>
<dbReference type="InterPro" id="IPR022898">
    <property type="entry name" value="RNase_HII"/>
</dbReference>
<dbReference type="AlphaFoldDB" id="A0A369BLJ1"/>
<comment type="catalytic activity">
    <reaction evidence="1 14 15 16">
        <text>Endonucleolytic cleavage to 5'-phosphomonoester.</text>
        <dbReference type="EC" id="3.1.26.4"/>
    </reaction>
</comment>
<organism evidence="18 19">
    <name type="scientific">Fontibacillus phaseoli</name>
    <dbReference type="NCBI Taxonomy" id="1416533"/>
    <lineage>
        <taxon>Bacteria</taxon>
        <taxon>Bacillati</taxon>
        <taxon>Bacillota</taxon>
        <taxon>Bacilli</taxon>
        <taxon>Bacillales</taxon>
        <taxon>Paenibacillaceae</taxon>
        <taxon>Fontibacillus</taxon>
    </lineage>
</organism>
<comment type="function">
    <text evidence="3 14 16">Endonuclease that specifically degrades the RNA of RNA-DNA hybrids.</text>
</comment>
<evidence type="ECO:0000256" key="10">
    <source>
        <dbReference type="ARBA" id="ARBA00022723"/>
    </source>
</evidence>
<evidence type="ECO:0000256" key="12">
    <source>
        <dbReference type="ARBA" id="ARBA00022801"/>
    </source>
</evidence>
<keyword evidence="9 14" id="KW-0540">Nuclease</keyword>
<evidence type="ECO:0000256" key="3">
    <source>
        <dbReference type="ARBA" id="ARBA00004065"/>
    </source>
</evidence>
<dbReference type="GO" id="GO:0030145">
    <property type="term" value="F:manganese ion binding"/>
    <property type="evidence" value="ECO:0007669"/>
    <property type="project" value="UniProtKB-UniRule"/>
</dbReference>
<evidence type="ECO:0000256" key="1">
    <source>
        <dbReference type="ARBA" id="ARBA00000077"/>
    </source>
</evidence>
<dbReference type="CDD" id="cd07182">
    <property type="entry name" value="RNase_HII_bacteria_HII_like"/>
    <property type="match status" value="1"/>
</dbReference>
<dbReference type="GO" id="GO:0005737">
    <property type="term" value="C:cytoplasm"/>
    <property type="evidence" value="ECO:0007669"/>
    <property type="project" value="UniProtKB-SubCell"/>
</dbReference>
<dbReference type="GO" id="GO:0006298">
    <property type="term" value="P:mismatch repair"/>
    <property type="evidence" value="ECO:0007669"/>
    <property type="project" value="TreeGrafter"/>
</dbReference>
<evidence type="ECO:0000256" key="4">
    <source>
        <dbReference type="ARBA" id="ARBA00004496"/>
    </source>
</evidence>
<evidence type="ECO:0000313" key="19">
    <source>
        <dbReference type="Proteomes" id="UP000253090"/>
    </source>
</evidence>
<dbReference type="InterPro" id="IPR024567">
    <property type="entry name" value="RNase_HII/HIII_dom"/>
</dbReference>
<evidence type="ECO:0000256" key="2">
    <source>
        <dbReference type="ARBA" id="ARBA00001946"/>
    </source>
</evidence>
<sequence length="205" mass="22848">MSDLLMHEKEYWQTYRNIAGIDEVGRGCLFGDVVAAAVILPQGLVLEDVNDSKKLSPKKREMLYDIILEQAVAVGIGFSDAATIDRINIKQATRLAMKQAVEQLAVIPEFLLIDAEKVDMNIPQLSVIKGDATSQSIAAASIVAKVTRDRLCQGEWDALYPEYGIGIHKGYATKLHREQILALGPTSMHRKSFMRNLFIEEQTLF</sequence>
<dbReference type="PROSITE" id="PS51975">
    <property type="entry name" value="RNASE_H_2"/>
    <property type="match status" value="1"/>
</dbReference>
<keyword evidence="8 14" id="KW-0963">Cytoplasm</keyword>
<evidence type="ECO:0000256" key="5">
    <source>
        <dbReference type="ARBA" id="ARBA00007383"/>
    </source>
</evidence>
<evidence type="ECO:0000256" key="15">
    <source>
        <dbReference type="PROSITE-ProRule" id="PRU01319"/>
    </source>
</evidence>
<dbReference type="OrthoDB" id="9803420at2"/>
<dbReference type="GO" id="GO:0004523">
    <property type="term" value="F:RNA-DNA hybrid ribonuclease activity"/>
    <property type="evidence" value="ECO:0007669"/>
    <property type="project" value="UniProtKB-UniRule"/>
</dbReference>
<dbReference type="Proteomes" id="UP000253090">
    <property type="component" value="Unassembled WGS sequence"/>
</dbReference>
<feature type="binding site" evidence="14 15">
    <location>
        <position position="114"/>
    </location>
    <ligand>
        <name>a divalent metal cation</name>
        <dbReference type="ChEBI" id="CHEBI:60240"/>
    </ligand>
</feature>
<dbReference type="InterPro" id="IPR001352">
    <property type="entry name" value="RNase_HII/HIII"/>
</dbReference>
<evidence type="ECO:0000259" key="17">
    <source>
        <dbReference type="PROSITE" id="PS51975"/>
    </source>
</evidence>
<reference evidence="18 19" key="1">
    <citation type="submission" date="2018-07" db="EMBL/GenBank/DDBJ databases">
        <title>Genomic Encyclopedia of Type Strains, Phase III (KMG-III): the genomes of soil and plant-associated and newly described type strains.</title>
        <authorList>
            <person name="Whitman W."/>
        </authorList>
    </citation>
    <scope>NUCLEOTIDE SEQUENCE [LARGE SCALE GENOMIC DNA]</scope>
    <source>
        <strain evidence="18 19">CECT 8333</strain>
    </source>
</reference>
<keyword evidence="13 14" id="KW-0464">Manganese</keyword>
<dbReference type="EMBL" id="QPJW01000002">
    <property type="protein sequence ID" value="RCX21327.1"/>
    <property type="molecule type" value="Genomic_DNA"/>
</dbReference>
<keyword evidence="11 14" id="KW-0255">Endonuclease</keyword>
<dbReference type="HAMAP" id="MF_00052_B">
    <property type="entry name" value="RNase_HII_B"/>
    <property type="match status" value="1"/>
</dbReference>
<feature type="binding site" evidence="14 15">
    <location>
        <position position="22"/>
    </location>
    <ligand>
        <name>a divalent metal cation</name>
        <dbReference type="ChEBI" id="CHEBI:60240"/>
    </ligand>
</feature>
<comment type="cofactor">
    <cofactor evidence="14 15">
        <name>Mn(2+)</name>
        <dbReference type="ChEBI" id="CHEBI:29035"/>
    </cofactor>
    <cofactor evidence="14 15">
        <name>Mg(2+)</name>
        <dbReference type="ChEBI" id="CHEBI:18420"/>
    </cofactor>
    <text evidence="14 15">Manganese or magnesium. Binds 1 divalent metal ion per monomer in the absence of substrate. May bind a second metal ion after substrate binding.</text>
</comment>
<feature type="binding site" evidence="14 15">
    <location>
        <position position="23"/>
    </location>
    <ligand>
        <name>a divalent metal cation</name>
        <dbReference type="ChEBI" id="CHEBI:60240"/>
    </ligand>
</feature>
<evidence type="ECO:0000256" key="13">
    <source>
        <dbReference type="ARBA" id="ARBA00023211"/>
    </source>
</evidence>
<evidence type="ECO:0000256" key="6">
    <source>
        <dbReference type="ARBA" id="ARBA00012180"/>
    </source>
</evidence>
<evidence type="ECO:0000256" key="11">
    <source>
        <dbReference type="ARBA" id="ARBA00022759"/>
    </source>
</evidence>